<keyword evidence="1 4" id="KW-0732">Signal</keyword>
<feature type="domain" description="Calcineurin-like phosphoesterase" evidence="5">
    <location>
        <begin position="290"/>
        <end position="481"/>
    </location>
</feature>
<keyword evidence="3" id="KW-0812">Transmembrane</keyword>
<protein>
    <recommendedName>
        <fullName evidence="5">Calcineurin-like phosphoesterase domain-containing protein</fullName>
    </recommendedName>
</protein>
<feature type="region of interest" description="Disordered" evidence="2">
    <location>
        <begin position="720"/>
        <end position="763"/>
    </location>
</feature>
<dbReference type="Proteomes" id="UP000261011">
    <property type="component" value="Unassembled WGS sequence"/>
</dbReference>
<feature type="transmembrane region" description="Helical" evidence="3">
    <location>
        <begin position="765"/>
        <end position="785"/>
    </location>
</feature>
<reference evidence="6 7" key="1">
    <citation type="submission" date="2018-08" db="EMBL/GenBank/DDBJ databases">
        <title>A genome reference for cultivated species of the human gut microbiota.</title>
        <authorList>
            <person name="Zou Y."/>
            <person name="Xue W."/>
            <person name="Luo G."/>
        </authorList>
    </citation>
    <scope>NUCLEOTIDE SEQUENCE [LARGE SCALE GENOMIC DNA]</scope>
    <source>
        <strain evidence="6 7">OF01-3</strain>
    </source>
</reference>
<proteinExistence type="predicted"/>
<dbReference type="Gene3D" id="3.60.21.10">
    <property type="match status" value="1"/>
</dbReference>
<evidence type="ECO:0000256" key="2">
    <source>
        <dbReference type="SAM" id="MobiDB-lite"/>
    </source>
</evidence>
<feature type="compositionally biased region" description="Polar residues" evidence="2">
    <location>
        <begin position="50"/>
        <end position="60"/>
    </location>
</feature>
<dbReference type="PANTHER" id="PTHR22953:SF153">
    <property type="entry name" value="PURPLE ACID PHOSPHATASE"/>
    <property type="match status" value="1"/>
</dbReference>
<evidence type="ECO:0000256" key="1">
    <source>
        <dbReference type="ARBA" id="ARBA00022729"/>
    </source>
</evidence>
<sequence length="791" mass="88052">MLMKQNNKLVVALLIAGVTSAVFPATTSFADDANVESKEMIVDDVKTNETSDNLSLDSAQSSENNSNEDEKSINKKIEKDFFEFQDDEVTFPKNEKNTRESDGTNKFNRATETERETFGEDKNVTNIDPAVSKKLEETNGEYGKKDGAYANNNLKAITTDIKDVVVNPGRNENEVAITWFAKGDVNKDSRLIFDGKAYTPIRSRKTGDSNGYSTYTSLVSITPGKSYKYHVETGSYKSKEYTLKTKALGKNNEFNVSYFGDPQIGSGDSVWSAAGLDKNTQAKIEQDKVDFAKTLETAKKTDPHFFLSMGDNVEIAGYEAEYDYFLDNDMFRERIFSSVVGNHETYIDPEDSTQQNTTFSDHFYLPNESNLGSISRINEDGTPFYIPGDYYYTYGDTLFLNINSNVIDSNQHKAFIEQAIAQATKDHGKNFSWKVVSFHHAPYSTATHTSDVDILLRRKELVKIFNDNGIDVVLNGHDHIYARTGQMVAGEQALSFVDAYGTEPSDENAGIEKGFSKTYNNKIYKNGKVIVDGINLDYDKYEVTNPRGTMFLTMSTSAGSKYYNPIGEDQWFVVRSLDDRSQLFSNLTFSKNHFSLVTMDQSGKVVDRYRINKTDEFINNPNMNTTKVSNDKLEACINQAKNLKPISDNENVSLYVDAIQSAETVLNSKTASQEEVDAAIGALQTRLSSVEFIEENKDNIDNKENIADKTDNKADKNTTKVVDNKTSKKSKKVATTSIKAPKSNKKIASKSSNKIANKSNNPKTGIGALTGVYATLSLASAGLFASKKNKN</sequence>
<feature type="region of interest" description="Disordered" evidence="2">
    <location>
        <begin position="47"/>
        <end position="72"/>
    </location>
</feature>
<comment type="caution">
    <text evidence="6">The sequence shown here is derived from an EMBL/GenBank/DDBJ whole genome shotgun (WGS) entry which is preliminary data.</text>
</comment>
<keyword evidence="3" id="KW-0472">Membrane</keyword>
<feature type="compositionally biased region" description="Low complexity" evidence="2">
    <location>
        <begin position="749"/>
        <end position="763"/>
    </location>
</feature>
<dbReference type="AlphaFoldDB" id="A0A3E2TGC4"/>
<keyword evidence="7" id="KW-1185">Reference proteome</keyword>
<feature type="compositionally biased region" description="Basic and acidic residues" evidence="2">
    <location>
        <begin position="93"/>
        <end position="116"/>
    </location>
</feature>
<name>A0A3E2TGC4_9FIRM</name>
<evidence type="ECO:0000313" key="7">
    <source>
        <dbReference type="Proteomes" id="UP000261011"/>
    </source>
</evidence>
<feature type="region of interest" description="Disordered" evidence="2">
    <location>
        <begin position="88"/>
        <end position="116"/>
    </location>
</feature>
<evidence type="ECO:0000259" key="5">
    <source>
        <dbReference type="Pfam" id="PF00149"/>
    </source>
</evidence>
<dbReference type="SUPFAM" id="SSF56300">
    <property type="entry name" value="Metallo-dependent phosphatases"/>
    <property type="match status" value="1"/>
</dbReference>
<gene>
    <name evidence="6" type="ORF">DXA39_07370</name>
</gene>
<evidence type="ECO:0000256" key="3">
    <source>
        <dbReference type="SAM" id="Phobius"/>
    </source>
</evidence>
<dbReference type="InterPro" id="IPR004843">
    <property type="entry name" value="Calcineurin-like_PHP"/>
</dbReference>
<dbReference type="InterPro" id="IPR039331">
    <property type="entry name" value="PAPs-like"/>
</dbReference>
<feature type="signal peptide" evidence="4">
    <location>
        <begin position="1"/>
        <end position="24"/>
    </location>
</feature>
<dbReference type="EMBL" id="QVEU01000007">
    <property type="protein sequence ID" value="RGB75097.1"/>
    <property type="molecule type" value="Genomic_DNA"/>
</dbReference>
<dbReference type="Pfam" id="PF00149">
    <property type="entry name" value="Metallophos"/>
    <property type="match status" value="1"/>
</dbReference>
<keyword evidence="3" id="KW-1133">Transmembrane helix</keyword>
<dbReference type="OrthoDB" id="9809781at2"/>
<dbReference type="PANTHER" id="PTHR22953">
    <property type="entry name" value="ACID PHOSPHATASE RELATED"/>
    <property type="match status" value="1"/>
</dbReference>
<evidence type="ECO:0000313" key="6">
    <source>
        <dbReference type="EMBL" id="RGB75097.1"/>
    </source>
</evidence>
<evidence type="ECO:0000256" key="4">
    <source>
        <dbReference type="SAM" id="SignalP"/>
    </source>
</evidence>
<dbReference type="GO" id="GO:0003993">
    <property type="term" value="F:acid phosphatase activity"/>
    <property type="evidence" value="ECO:0007669"/>
    <property type="project" value="InterPro"/>
</dbReference>
<feature type="chain" id="PRO_5038905968" description="Calcineurin-like phosphoesterase domain-containing protein" evidence="4">
    <location>
        <begin position="25"/>
        <end position="791"/>
    </location>
</feature>
<dbReference type="InterPro" id="IPR029052">
    <property type="entry name" value="Metallo-depent_PP-like"/>
</dbReference>
<accession>A0A3E2TGC4</accession>
<organism evidence="6 7">
    <name type="scientific">Anaerococcus nagyae</name>
    <dbReference type="NCBI Taxonomy" id="1755241"/>
    <lineage>
        <taxon>Bacteria</taxon>
        <taxon>Bacillati</taxon>
        <taxon>Bacillota</taxon>
        <taxon>Tissierellia</taxon>
        <taxon>Tissierellales</taxon>
        <taxon>Peptoniphilaceae</taxon>
        <taxon>Anaerococcus</taxon>
    </lineage>
</organism>